<dbReference type="PATRIC" id="fig|264459.3.peg.3747"/>
<comment type="caution">
    <text evidence="17">The sequence shown here is derived from an EMBL/GenBank/DDBJ whole genome shotgun (WGS) entry which is preliminary data.</text>
</comment>
<organism evidence="17 18">
    <name type="scientific">Pseudomonas syringae pv. spinaceae</name>
    <dbReference type="NCBI Taxonomy" id="264459"/>
    <lineage>
        <taxon>Bacteria</taxon>
        <taxon>Pseudomonadati</taxon>
        <taxon>Pseudomonadota</taxon>
        <taxon>Gammaproteobacteria</taxon>
        <taxon>Pseudomonadales</taxon>
        <taxon>Pseudomonadaceae</taxon>
        <taxon>Pseudomonas</taxon>
        <taxon>Pseudomonas syringae</taxon>
    </lineage>
</organism>
<evidence type="ECO:0000256" key="2">
    <source>
        <dbReference type="ARBA" id="ARBA00008079"/>
    </source>
</evidence>
<dbReference type="RefSeq" id="WP_057427746.1">
    <property type="nucleotide sequence ID" value="NZ_LJRI01001057.1"/>
</dbReference>
<evidence type="ECO:0000256" key="8">
    <source>
        <dbReference type="ARBA" id="ARBA00022982"/>
    </source>
</evidence>
<gene>
    <name evidence="17" type="ORF">ALO94_02216</name>
</gene>
<evidence type="ECO:0000256" key="6">
    <source>
        <dbReference type="ARBA" id="ARBA00022475"/>
    </source>
</evidence>
<comment type="subcellular location">
    <subcellularLocation>
        <location evidence="1">Cell membrane</location>
        <topology evidence="1">Multi-pass membrane protein</topology>
    </subcellularLocation>
</comment>
<dbReference type="InterPro" id="IPR050968">
    <property type="entry name" value="Cytochrome_c_oxidase_bac_sub4"/>
</dbReference>
<dbReference type="GO" id="GO:0015078">
    <property type="term" value="F:proton transmembrane transporter activity"/>
    <property type="evidence" value="ECO:0007669"/>
    <property type="project" value="TreeGrafter"/>
</dbReference>
<evidence type="ECO:0000256" key="4">
    <source>
        <dbReference type="ARBA" id="ARBA00014689"/>
    </source>
</evidence>
<keyword evidence="7" id="KW-0812">Transmembrane</keyword>
<dbReference type="Proteomes" id="UP000050384">
    <property type="component" value="Unassembled WGS sequence"/>
</dbReference>
<proteinExistence type="inferred from homology"/>
<evidence type="ECO:0000256" key="13">
    <source>
        <dbReference type="ARBA" id="ARBA00030071"/>
    </source>
</evidence>
<comment type="subunit">
    <text evidence="3">Heterooctamer of two A chains, two B chains, two C chains and two D chains.</text>
</comment>
<dbReference type="PANTHER" id="PTHR36835:SF1">
    <property type="entry name" value="CYTOCHROME BO(3) UBIQUINOL OXIDASE SUBUNIT 4"/>
    <property type="match status" value="1"/>
</dbReference>
<evidence type="ECO:0000256" key="11">
    <source>
        <dbReference type="ARBA" id="ARBA00023136"/>
    </source>
</evidence>
<evidence type="ECO:0000256" key="16">
    <source>
        <dbReference type="ARBA" id="ARBA00032185"/>
    </source>
</evidence>
<keyword evidence="9" id="KW-1133">Transmembrane helix</keyword>
<protein>
    <recommendedName>
        <fullName evidence="4">Cytochrome bo(3) ubiquinol oxidase subunit 4</fullName>
    </recommendedName>
    <alternativeName>
        <fullName evidence="16">Cytochrome o ubiquinol oxidase subunit 4</fullName>
    </alternativeName>
    <alternativeName>
        <fullName evidence="13">Oxidase bo(3) subunit 4</fullName>
    </alternativeName>
    <alternativeName>
        <fullName evidence="14">Ubiquinol oxidase polypeptide IV</fullName>
    </alternativeName>
    <alternativeName>
        <fullName evidence="15">Ubiquinol oxidase subunit 4</fullName>
    </alternativeName>
</protein>
<dbReference type="InterPro" id="IPR014210">
    <property type="entry name" value="Cyt_o_ubiqinol_oxidase_su4"/>
</dbReference>
<evidence type="ECO:0000256" key="9">
    <source>
        <dbReference type="ARBA" id="ARBA00022989"/>
    </source>
</evidence>
<evidence type="ECO:0000256" key="15">
    <source>
        <dbReference type="ARBA" id="ARBA00031887"/>
    </source>
</evidence>
<keyword evidence="5" id="KW-0813">Transport</keyword>
<keyword evidence="11" id="KW-0472">Membrane</keyword>
<evidence type="ECO:0000256" key="14">
    <source>
        <dbReference type="ARBA" id="ARBA00030211"/>
    </source>
</evidence>
<dbReference type="GO" id="GO:0009486">
    <property type="term" value="F:cytochrome bo3 ubiquinol oxidase activity"/>
    <property type="evidence" value="ECO:0007669"/>
    <property type="project" value="InterPro"/>
</dbReference>
<comment type="function">
    <text evidence="12">Cytochrome bo(3) ubiquinol terminal oxidase is the component of the aerobic respiratory chain of E.coli that predominates when cells are grown at high aeration. Has proton pump activity across the membrane in addition to electron transfer, pumping 2 protons/electron.</text>
</comment>
<dbReference type="EMBL" id="LJRI01001057">
    <property type="protein sequence ID" value="KPY77357.1"/>
    <property type="molecule type" value="Genomic_DNA"/>
</dbReference>
<evidence type="ECO:0000256" key="12">
    <source>
        <dbReference type="ARBA" id="ARBA00025694"/>
    </source>
</evidence>
<keyword evidence="10" id="KW-0560">Oxidoreductase</keyword>
<dbReference type="PANTHER" id="PTHR36835">
    <property type="entry name" value="CYTOCHROME BO(3) UBIQUINOL OXIDASE SUBUNIT 4"/>
    <property type="match status" value="1"/>
</dbReference>
<accession>A0A0Q0AJ85</accession>
<dbReference type="GO" id="GO:0005886">
    <property type="term" value="C:plasma membrane"/>
    <property type="evidence" value="ECO:0007669"/>
    <property type="project" value="UniProtKB-SubCell"/>
</dbReference>
<evidence type="ECO:0000256" key="7">
    <source>
        <dbReference type="ARBA" id="ARBA00022692"/>
    </source>
</evidence>
<dbReference type="GO" id="GO:0009319">
    <property type="term" value="C:cytochrome o ubiquinol oxidase complex"/>
    <property type="evidence" value="ECO:0007669"/>
    <property type="project" value="TreeGrafter"/>
</dbReference>
<dbReference type="GO" id="GO:0019646">
    <property type="term" value="P:aerobic electron transport chain"/>
    <property type="evidence" value="ECO:0007669"/>
    <property type="project" value="TreeGrafter"/>
</dbReference>
<keyword evidence="8" id="KW-0249">Electron transport</keyword>
<keyword evidence="6" id="KW-1003">Cell membrane</keyword>
<dbReference type="NCBIfam" id="TIGR02847">
    <property type="entry name" value="CyoD"/>
    <property type="match status" value="1"/>
</dbReference>
<name>A0A0Q0AJ85_PSESX</name>
<dbReference type="AlphaFoldDB" id="A0A0Q0AJ85"/>
<evidence type="ECO:0000256" key="3">
    <source>
        <dbReference type="ARBA" id="ARBA00011700"/>
    </source>
</evidence>
<dbReference type="InterPro" id="IPR005171">
    <property type="entry name" value="Cyt_c_oxidase_su4_prok"/>
</dbReference>
<evidence type="ECO:0000256" key="1">
    <source>
        <dbReference type="ARBA" id="ARBA00004651"/>
    </source>
</evidence>
<evidence type="ECO:0000256" key="5">
    <source>
        <dbReference type="ARBA" id="ARBA00022448"/>
    </source>
</evidence>
<dbReference type="GO" id="GO:0015990">
    <property type="term" value="P:electron transport coupled proton transport"/>
    <property type="evidence" value="ECO:0007669"/>
    <property type="project" value="InterPro"/>
</dbReference>
<evidence type="ECO:0000313" key="18">
    <source>
        <dbReference type="Proteomes" id="UP000050384"/>
    </source>
</evidence>
<dbReference type="Pfam" id="PF03626">
    <property type="entry name" value="COX4_pro"/>
    <property type="match status" value="1"/>
</dbReference>
<reference evidence="17 18" key="1">
    <citation type="submission" date="2015-09" db="EMBL/GenBank/DDBJ databases">
        <title>Genome announcement of multiple Pseudomonas syringae strains.</title>
        <authorList>
            <person name="Thakur S."/>
            <person name="Wang P.W."/>
            <person name="Gong Y."/>
            <person name="Weir B.S."/>
            <person name="Guttman D.S."/>
        </authorList>
    </citation>
    <scope>NUCLEOTIDE SEQUENCE [LARGE SCALE GENOMIC DNA]</scope>
    <source>
        <strain evidence="17 18">ICMP16929</strain>
    </source>
</reference>
<comment type="similarity">
    <text evidence="2">Belongs to the cytochrome c oxidase bacterial subunit 4 family.</text>
</comment>
<sequence length="112" mass="12435">MYKQSSIHSSAGSSHGSSRSYLVGFLVSVLLTLIPFALVMFPSLPRTVTAWLVVALGVIQIVVHLKFFLHLDTAQEQRWNLVALIFSAVIILLLVGLSLWIMDSIHHNMLAH</sequence>
<evidence type="ECO:0000313" key="17">
    <source>
        <dbReference type="EMBL" id="KPY77357.1"/>
    </source>
</evidence>
<evidence type="ECO:0000256" key="10">
    <source>
        <dbReference type="ARBA" id="ARBA00023002"/>
    </source>
</evidence>